<organism evidence="2 3">
    <name type="scientific">Svornostia abyssi</name>
    <dbReference type="NCBI Taxonomy" id="2898438"/>
    <lineage>
        <taxon>Bacteria</taxon>
        <taxon>Bacillati</taxon>
        <taxon>Actinomycetota</taxon>
        <taxon>Thermoleophilia</taxon>
        <taxon>Solirubrobacterales</taxon>
        <taxon>Baekduiaceae</taxon>
        <taxon>Svornostia</taxon>
    </lineage>
</organism>
<dbReference type="RefSeq" id="WP_353865664.1">
    <property type="nucleotide sequence ID" value="NZ_CP088295.1"/>
</dbReference>
<dbReference type="EMBL" id="CP088295">
    <property type="protein sequence ID" value="UUY05204.1"/>
    <property type="molecule type" value="Genomic_DNA"/>
</dbReference>
<dbReference type="PANTHER" id="PTHR42681:SF6">
    <property type="entry name" value="BLL0263 PROTEIN"/>
    <property type="match status" value="1"/>
</dbReference>
<dbReference type="InterPro" id="IPR016036">
    <property type="entry name" value="Malonyl_transacylase_ACP-bd"/>
</dbReference>
<dbReference type="SMART" id="SM00827">
    <property type="entry name" value="PKS_AT"/>
    <property type="match status" value="1"/>
</dbReference>
<evidence type="ECO:0000259" key="1">
    <source>
        <dbReference type="SMART" id="SM00827"/>
    </source>
</evidence>
<dbReference type="PANTHER" id="PTHR42681">
    <property type="entry name" value="MALONYL-COA-ACYL CARRIER PROTEIN TRANSACYLASE, MITOCHONDRIAL"/>
    <property type="match status" value="1"/>
</dbReference>
<protein>
    <submittedName>
        <fullName evidence="2">ACP S-malonyltransferase</fullName>
    </submittedName>
</protein>
<dbReference type="InterPro" id="IPR016035">
    <property type="entry name" value="Acyl_Trfase/lysoPLipase"/>
</dbReference>
<dbReference type="SUPFAM" id="SSF52151">
    <property type="entry name" value="FabD/lysophospholipase-like"/>
    <property type="match status" value="1"/>
</dbReference>
<gene>
    <name evidence="2" type="ORF">LRS13_06680</name>
</gene>
<name>A0ABY5PKJ1_9ACTN</name>
<dbReference type="InterPro" id="IPR014043">
    <property type="entry name" value="Acyl_transferase_dom"/>
</dbReference>
<dbReference type="Pfam" id="PF00698">
    <property type="entry name" value="Acyl_transf_1"/>
    <property type="match status" value="1"/>
</dbReference>
<dbReference type="InterPro" id="IPR050858">
    <property type="entry name" value="Mal-CoA-ACP_Trans/PKS_FabD"/>
</dbReference>
<feature type="domain" description="Malonyl-CoA:ACP transacylase (MAT)" evidence="1">
    <location>
        <begin position="13"/>
        <end position="285"/>
    </location>
</feature>
<evidence type="ECO:0000313" key="2">
    <source>
        <dbReference type="EMBL" id="UUY05204.1"/>
    </source>
</evidence>
<sequence>MAAIERVADTAILFPGQGSHDADARGHVEHHAPSLLELCIDLVGEDPFPRAGESTRFAQPAIFLASLARWTASDIRRTPVAYAGHSLGEITALTAAGALVPEDALHIVVERGRLMSEAQAGGMIVVRADAEAAAELASATGTVVANDNGPGQVVLSGSERALAAVKPEAKERGIKARRLDVAGAFHSPLMRAAARGLRGVMADIPVHRPTAPVMCCATARPFHDVRAQLPLAVTSPVRWREVLDILDARGSRRFLDVGPGDVLSGLVRRTLPHAEIVEVGDALVA</sequence>
<dbReference type="SUPFAM" id="SSF55048">
    <property type="entry name" value="Probable ACP-binding domain of malonyl-CoA ACP transacylase"/>
    <property type="match status" value="1"/>
</dbReference>
<evidence type="ECO:0000313" key="3">
    <source>
        <dbReference type="Proteomes" id="UP001058860"/>
    </source>
</evidence>
<dbReference type="Proteomes" id="UP001058860">
    <property type="component" value="Chromosome"/>
</dbReference>
<dbReference type="Gene3D" id="3.40.366.10">
    <property type="entry name" value="Malonyl-Coenzyme A Acyl Carrier Protein, domain 2"/>
    <property type="match status" value="1"/>
</dbReference>
<reference evidence="3" key="1">
    <citation type="submission" date="2021-11" db="EMBL/GenBank/DDBJ databases">
        <title>Cultivation dependent microbiological survey of springs from the worlds oldest radium mine currently devoted to the extraction of radon-saturated water.</title>
        <authorList>
            <person name="Kapinusova G."/>
            <person name="Smrhova T."/>
            <person name="Strejcek M."/>
            <person name="Suman J."/>
            <person name="Jani K."/>
            <person name="Pajer P."/>
            <person name="Uhlik O."/>
        </authorList>
    </citation>
    <scope>NUCLEOTIDE SEQUENCE [LARGE SCALE GENOMIC DNA]</scope>
    <source>
        <strain evidence="3">J379</strain>
    </source>
</reference>
<accession>A0ABY5PKJ1</accession>
<keyword evidence="3" id="KW-1185">Reference proteome</keyword>
<dbReference type="InterPro" id="IPR001227">
    <property type="entry name" value="Ac_transferase_dom_sf"/>
</dbReference>
<proteinExistence type="predicted"/>